<name>A0ABS4CYC2_9BACI</name>
<evidence type="ECO:0000313" key="2">
    <source>
        <dbReference type="Proteomes" id="UP000674416"/>
    </source>
</evidence>
<keyword evidence="2" id="KW-1185">Reference proteome</keyword>
<sequence>MEASVHVDSYLGAGHYMTTDATLNAEGVINAFTRTRSVTWFGGYTGGVQVLMVDENGVVIGTTAQRRYGVDGTKIGRSDRLEPWSEHIDPSIANRTVRLAVIHAWTPKVNIAQMIGIAIEVGKFIWDLLEEVNRKDAADGGVSY</sequence>
<protein>
    <submittedName>
        <fullName evidence="1">Uncharacterized protein</fullName>
    </submittedName>
</protein>
<evidence type="ECO:0000313" key="1">
    <source>
        <dbReference type="EMBL" id="MBP1082365.1"/>
    </source>
</evidence>
<reference evidence="1 2" key="1">
    <citation type="submission" date="2021-01" db="EMBL/GenBank/DDBJ databases">
        <title>Genomic Encyclopedia of Type Strains, Phase IV (KMG-IV): sequencing the most valuable type-strain genomes for metagenomic binning, comparative biology and taxonomic classification.</title>
        <authorList>
            <person name="Goeker M."/>
        </authorList>
    </citation>
    <scope>NUCLEOTIDE SEQUENCE [LARGE SCALE GENOMIC DNA]</scope>
    <source>
        <strain evidence="1 2">DSM 103394</strain>
    </source>
</reference>
<proteinExistence type="predicted"/>
<gene>
    <name evidence="1" type="ORF">JOC74_002868</name>
</gene>
<comment type="caution">
    <text evidence="1">The sequence shown here is derived from an EMBL/GenBank/DDBJ whole genome shotgun (WGS) entry which is preliminary data.</text>
</comment>
<dbReference type="Proteomes" id="UP000674416">
    <property type="component" value="Unassembled WGS sequence"/>
</dbReference>
<dbReference type="RefSeq" id="WP_053605274.1">
    <property type="nucleotide sequence ID" value="NZ_JAFDST010000003.1"/>
</dbReference>
<dbReference type="EMBL" id="JAFDST010000003">
    <property type="protein sequence ID" value="MBP1082365.1"/>
    <property type="molecule type" value="Genomic_DNA"/>
</dbReference>
<organism evidence="1 2">
    <name type="scientific">Bacillus capparidis</name>
    <dbReference type="NCBI Taxonomy" id="1840411"/>
    <lineage>
        <taxon>Bacteria</taxon>
        <taxon>Bacillati</taxon>
        <taxon>Bacillota</taxon>
        <taxon>Bacilli</taxon>
        <taxon>Bacillales</taxon>
        <taxon>Bacillaceae</taxon>
        <taxon>Bacillus</taxon>
    </lineage>
</organism>
<accession>A0ABS4CYC2</accession>